<dbReference type="InterPro" id="IPR050595">
    <property type="entry name" value="Bact_response_regulator"/>
</dbReference>
<evidence type="ECO:0000313" key="4">
    <source>
        <dbReference type="EMBL" id="ACS81626.1"/>
    </source>
</evidence>
<dbReference type="InterPro" id="IPR001789">
    <property type="entry name" value="Sig_transdc_resp-reg_receiver"/>
</dbReference>
<accession>C6BTE5</accession>
<dbReference type="EMBL" id="CP001649">
    <property type="protein sequence ID" value="ACS81626.1"/>
    <property type="molecule type" value="Genomic_DNA"/>
</dbReference>
<dbReference type="SMART" id="SM00448">
    <property type="entry name" value="REC"/>
    <property type="match status" value="2"/>
</dbReference>
<dbReference type="PROSITE" id="PS50110">
    <property type="entry name" value="RESPONSE_REGULATORY"/>
    <property type="match status" value="2"/>
</dbReference>
<dbReference type="STRING" id="526222.Desal_3580"/>
<keyword evidence="5" id="KW-1185">Reference proteome</keyword>
<dbReference type="HOGENOM" id="CLU_000445_11_28_7"/>
<dbReference type="Proteomes" id="UP000002601">
    <property type="component" value="Chromosome"/>
</dbReference>
<dbReference type="Gene3D" id="3.30.70.270">
    <property type="match status" value="1"/>
</dbReference>
<dbReference type="SUPFAM" id="SSF55073">
    <property type="entry name" value="Nucleotide cyclase"/>
    <property type="match status" value="1"/>
</dbReference>
<sequence length="418" mass="46533">MSGQTVKNSVLVVENSNTQARIITEHIESITPFDTIVVNSMDELESRIADNGDDVFIAVLNLNIKGAPDGEAVDYVLSRKIPCIVLTSTFDEEIRNRFIEKSVLDYFNKSSREDLEEMVDLIRRIHSNHEIKVVIAEDNSTARKIMQRLLERLNFTVLAGEDGAEALELIKKNPDVQLLLTDYEMPNLDGFELVSEVRKTHSRDQMAILGVSAHDSGAITAKFLKRGANDFLKKPFEVEEFSWRVTNNLNELERIRSIKDAYSRDPLTGFFNLSFFLDKGRDVFEDAKKQGKTPVVAAFNVDNMLAINSQYGWNGGFAAMKKASSLLDQQSLGWLLTARSDNAFYVLADDLDALKRDLSSVKAALASSEIVSDGNRFMVSASFTISKGESGSFDDVLSKAAIVLKDIQSKAVNAFSFA</sequence>
<feature type="modified residue" description="4-aspartylphosphate" evidence="2">
    <location>
        <position position="182"/>
    </location>
</feature>
<organism evidence="4 5">
    <name type="scientific">Maridesulfovibrio salexigens (strain ATCC 14822 / DSM 2638 / NCIMB 8403 / VKM B-1763)</name>
    <name type="common">Desulfovibrio salexigens</name>
    <dbReference type="NCBI Taxonomy" id="526222"/>
    <lineage>
        <taxon>Bacteria</taxon>
        <taxon>Pseudomonadati</taxon>
        <taxon>Thermodesulfobacteriota</taxon>
        <taxon>Desulfovibrionia</taxon>
        <taxon>Desulfovibrionales</taxon>
        <taxon>Desulfovibrionaceae</taxon>
        <taxon>Maridesulfovibrio</taxon>
    </lineage>
</organism>
<dbReference type="InterPro" id="IPR000160">
    <property type="entry name" value="GGDEF_dom"/>
</dbReference>
<evidence type="ECO:0000313" key="5">
    <source>
        <dbReference type="Proteomes" id="UP000002601"/>
    </source>
</evidence>
<dbReference type="RefSeq" id="WP_015853442.1">
    <property type="nucleotide sequence ID" value="NC_012881.1"/>
</dbReference>
<dbReference type="eggNOG" id="COG3706">
    <property type="taxonomic scope" value="Bacteria"/>
</dbReference>
<name>C6BTE5_MARSD</name>
<evidence type="ECO:0000256" key="2">
    <source>
        <dbReference type="PROSITE-ProRule" id="PRU00169"/>
    </source>
</evidence>
<gene>
    <name evidence="4" type="ordered locus">Desal_3580</name>
</gene>
<dbReference type="Gene3D" id="3.40.50.2300">
    <property type="match status" value="2"/>
</dbReference>
<proteinExistence type="predicted"/>
<protein>
    <submittedName>
        <fullName evidence="4">Response regulator receiver protein</fullName>
    </submittedName>
</protein>
<dbReference type="KEGG" id="dsa:Desal_3580"/>
<reference evidence="4 5" key="1">
    <citation type="submission" date="2009-06" db="EMBL/GenBank/DDBJ databases">
        <title>Complete sequence of Desulfovibrio salexigens DSM 2638.</title>
        <authorList>
            <consortium name="US DOE Joint Genome Institute"/>
            <person name="Lucas S."/>
            <person name="Copeland A."/>
            <person name="Lapidus A."/>
            <person name="Glavina del Rio T."/>
            <person name="Tice H."/>
            <person name="Bruce D."/>
            <person name="Goodwin L."/>
            <person name="Pitluck S."/>
            <person name="Munk A.C."/>
            <person name="Brettin T."/>
            <person name="Detter J.C."/>
            <person name="Han C."/>
            <person name="Tapia R."/>
            <person name="Larimer F."/>
            <person name="Land M."/>
            <person name="Hauser L."/>
            <person name="Kyrpides N."/>
            <person name="Anderson I."/>
            <person name="Wall J.D."/>
            <person name="Arkin A.P."/>
            <person name="Dehal P."/>
            <person name="Chivian D."/>
            <person name="Giles B."/>
            <person name="Hazen T.C."/>
        </authorList>
    </citation>
    <scope>NUCLEOTIDE SEQUENCE [LARGE SCALE GENOMIC DNA]</scope>
    <source>
        <strain evidence="5">ATCC 14822 / DSM 2638 / NCIMB 8403 / VKM B-1763</strain>
    </source>
</reference>
<keyword evidence="1 2" id="KW-0597">Phosphoprotein</keyword>
<dbReference type="InterPro" id="IPR043128">
    <property type="entry name" value="Rev_trsase/Diguanyl_cyclase"/>
</dbReference>
<dbReference type="InterPro" id="IPR029787">
    <property type="entry name" value="Nucleotide_cyclase"/>
</dbReference>
<dbReference type="PANTHER" id="PTHR44591">
    <property type="entry name" value="STRESS RESPONSE REGULATOR PROTEIN 1"/>
    <property type="match status" value="1"/>
</dbReference>
<dbReference type="PANTHER" id="PTHR44591:SF3">
    <property type="entry name" value="RESPONSE REGULATORY DOMAIN-CONTAINING PROTEIN"/>
    <property type="match status" value="1"/>
</dbReference>
<feature type="domain" description="Response regulatory" evidence="3">
    <location>
        <begin position="9"/>
        <end position="124"/>
    </location>
</feature>
<dbReference type="AlphaFoldDB" id="C6BTE5"/>
<evidence type="ECO:0000256" key="1">
    <source>
        <dbReference type="ARBA" id="ARBA00022553"/>
    </source>
</evidence>
<dbReference type="SUPFAM" id="SSF52172">
    <property type="entry name" value="CheY-like"/>
    <property type="match status" value="2"/>
</dbReference>
<dbReference type="InterPro" id="IPR011006">
    <property type="entry name" value="CheY-like_superfamily"/>
</dbReference>
<evidence type="ECO:0000259" key="3">
    <source>
        <dbReference type="PROSITE" id="PS50110"/>
    </source>
</evidence>
<comment type="caution">
    <text evidence="2">Lacks conserved residue(s) required for the propagation of feature annotation.</text>
</comment>
<feature type="domain" description="Response regulatory" evidence="3">
    <location>
        <begin position="132"/>
        <end position="249"/>
    </location>
</feature>
<dbReference type="OrthoDB" id="9778432at2"/>
<dbReference type="GO" id="GO:0000160">
    <property type="term" value="P:phosphorelay signal transduction system"/>
    <property type="evidence" value="ECO:0007669"/>
    <property type="project" value="InterPro"/>
</dbReference>
<dbReference type="SMART" id="SM00267">
    <property type="entry name" value="GGDEF"/>
    <property type="match status" value="1"/>
</dbReference>
<dbReference type="Pfam" id="PF00072">
    <property type="entry name" value="Response_reg"/>
    <property type="match status" value="1"/>
</dbReference>